<gene>
    <name evidence="2" type="ORF">RMCB_1226</name>
</gene>
<organism evidence="2 3">
    <name type="scientific">Mycolicibacterium brisbanense</name>
    <dbReference type="NCBI Taxonomy" id="146020"/>
    <lineage>
        <taxon>Bacteria</taxon>
        <taxon>Bacillati</taxon>
        <taxon>Actinomycetota</taxon>
        <taxon>Actinomycetes</taxon>
        <taxon>Mycobacteriales</taxon>
        <taxon>Mycobacteriaceae</taxon>
        <taxon>Mycolicibacterium</taxon>
    </lineage>
</organism>
<dbReference type="AlphaFoldDB" id="A0A100VW87"/>
<accession>A0A100VW87</accession>
<keyword evidence="1" id="KW-0732">Signal</keyword>
<proteinExistence type="predicted"/>
<evidence type="ECO:0000313" key="3">
    <source>
        <dbReference type="Proteomes" id="UP000069620"/>
    </source>
</evidence>
<dbReference type="RefSeq" id="WP_062828061.1">
    <property type="nucleotide sequence ID" value="NZ_BCSX01000015.1"/>
</dbReference>
<keyword evidence="3" id="KW-1185">Reference proteome</keyword>
<reference evidence="3" key="2">
    <citation type="submission" date="2016-02" db="EMBL/GenBank/DDBJ databases">
        <title>Draft genome sequence of five rapidly growing Mycobacterium species.</title>
        <authorList>
            <person name="Katahira K."/>
            <person name="Gotou Y."/>
            <person name="Iida K."/>
            <person name="Ogura Y."/>
            <person name="Hayashi T."/>
        </authorList>
    </citation>
    <scope>NUCLEOTIDE SEQUENCE [LARGE SCALE GENOMIC DNA]</scope>
    <source>
        <strain evidence="3">JCM15654</strain>
    </source>
</reference>
<feature type="chain" id="PRO_5007089628" evidence="1">
    <location>
        <begin position="21"/>
        <end position="95"/>
    </location>
</feature>
<dbReference type="Proteomes" id="UP000069620">
    <property type="component" value="Unassembled WGS sequence"/>
</dbReference>
<comment type="caution">
    <text evidence="2">The sequence shown here is derived from an EMBL/GenBank/DDBJ whole genome shotgun (WGS) entry which is preliminary data.</text>
</comment>
<feature type="signal peptide" evidence="1">
    <location>
        <begin position="1"/>
        <end position="20"/>
    </location>
</feature>
<dbReference type="OrthoDB" id="4641733at2"/>
<sequence>MILRRAAVGAALIAAPLAFAAPAMAGPDTTVDCSPCVRGATSSATTGTGAPWTDFFANAPWEKVFDPNGDGKGAWENGVTAINGGAWEKAFPPAE</sequence>
<evidence type="ECO:0000313" key="2">
    <source>
        <dbReference type="EMBL" id="GAS87130.1"/>
    </source>
</evidence>
<evidence type="ECO:0000256" key="1">
    <source>
        <dbReference type="SAM" id="SignalP"/>
    </source>
</evidence>
<dbReference type="EMBL" id="BCSX01000015">
    <property type="protein sequence ID" value="GAS87130.1"/>
    <property type="molecule type" value="Genomic_DNA"/>
</dbReference>
<name>A0A100VW87_9MYCO</name>
<reference evidence="3" key="1">
    <citation type="journal article" date="2016" name="Genome Announc.">
        <title>Draft Genome Sequences of Five Rapidly Growing Mycobacterium Species, M. thermoresistibile, M. fortuitum subsp. acetamidolyticum, M. canariasense, M. brisbanense, and M. novocastrense.</title>
        <authorList>
            <person name="Katahira K."/>
            <person name="Ogura Y."/>
            <person name="Gotoh Y."/>
            <person name="Hayashi T."/>
        </authorList>
    </citation>
    <scope>NUCLEOTIDE SEQUENCE [LARGE SCALE GENOMIC DNA]</scope>
    <source>
        <strain evidence="3">JCM15654</strain>
    </source>
</reference>
<protein>
    <submittedName>
        <fullName evidence="2">Uncharacterized protein</fullName>
    </submittedName>
</protein>